<evidence type="ECO:0000313" key="3">
    <source>
        <dbReference type="EMBL" id="KAF4402489.1"/>
    </source>
</evidence>
<dbReference type="AlphaFoldDB" id="A0A7J6I632"/>
<evidence type="ECO:0000313" key="4">
    <source>
        <dbReference type="Proteomes" id="UP000583929"/>
    </source>
</evidence>
<name>A0A7J6I632_CANSA</name>
<dbReference type="InterPro" id="IPR024752">
    <property type="entry name" value="Myb/SANT-like_dom"/>
</dbReference>
<dbReference type="Pfam" id="PF12776">
    <property type="entry name" value="Myb_DNA-bind_3"/>
    <property type="match status" value="1"/>
</dbReference>
<keyword evidence="1" id="KW-1133">Transmembrane helix</keyword>
<keyword evidence="1" id="KW-0472">Membrane</keyword>
<feature type="transmembrane region" description="Helical" evidence="1">
    <location>
        <begin position="233"/>
        <end position="253"/>
    </location>
</feature>
<reference evidence="3 4" key="1">
    <citation type="journal article" date="2020" name="bioRxiv">
        <title>Sequence and annotation of 42 cannabis genomes reveals extensive copy number variation in cannabinoid synthesis and pathogen resistance genes.</title>
        <authorList>
            <person name="Mckernan K.J."/>
            <person name="Helbert Y."/>
            <person name="Kane L.T."/>
            <person name="Ebling H."/>
            <person name="Zhang L."/>
            <person name="Liu B."/>
            <person name="Eaton Z."/>
            <person name="Mclaughlin S."/>
            <person name="Kingan S."/>
            <person name="Baybayan P."/>
            <person name="Concepcion G."/>
            <person name="Jordan M."/>
            <person name="Riva A."/>
            <person name="Barbazuk W."/>
            <person name="Harkins T."/>
        </authorList>
    </citation>
    <scope>NUCLEOTIDE SEQUENCE [LARGE SCALE GENOMIC DNA]</scope>
    <source>
        <strain evidence="4">cv. Jamaican Lion 4</strain>
        <tissue evidence="3">Leaf</tissue>
    </source>
</reference>
<accession>A0A7J6I632</accession>
<feature type="domain" description="Myb/SANT-like" evidence="2">
    <location>
        <begin position="141"/>
        <end position="234"/>
    </location>
</feature>
<evidence type="ECO:0000259" key="2">
    <source>
        <dbReference type="Pfam" id="PF12776"/>
    </source>
</evidence>
<dbReference type="PANTHER" id="PTHR46250">
    <property type="entry name" value="MYB/SANT-LIKE DNA-BINDING DOMAIN PROTEIN-RELATED"/>
    <property type="match status" value="1"/>
</dbReference>
<gene>
    <name evidence="3" type="ORF">G4B88_012274</name>
</gene>
<sequence length="266" mass="30603">MDLILLLTCRRPYHCDGLLLKSQPSFVASSSLIIASPVTRPPKVLATAITSGSFDSEQGELHSYLLQPQLLKVAEPLEIASIPPVDNGSFNYKTKINFEKKKITALLMHWMNVLHFYITVIPYFGMKTLKGRGLGQNKRFWSEDKEKHFIKALMELTNKRKFKVEGNFKPYHLGALKMKLKERMPGCDIQVKPHTLKTHFQVVHKMLTRPFCGGFGWDSNRKTVTAEKSVWEAYLQVLIYDILYEVFIFWFFLNHASSFITTTISP</sequence>
<dbReference type="Proteomes" id="UP000583929">
    <property type="component" value="Unassembled WGS sequence"/>
</dbReference>
<proteinExistence type="predicted"/>
<evidence type="ECO:0000256" key="1">
    <source>
        <dbReference type="SAM" id="Phobius"/>
    </source>
</evidence>
<protein>
    <recommendedName>
        <fullName evidence="2">Myb/SANT-like domain-containing protein</fullName>
    </recommendedName>
</protein>
<dbReference type="EMBL" id="JAATIQ010000007">
    <property type="protein sequence ID" value="KAF4402489.1"/>
    <property type="molecule type" value="Genomic_DNA"/>
</dbReference>
<organism evidence="3 4">
    <name type="scientific">Cannabis sativa</name>
    <name type="common">Hemp</name>
    <name type="synonym">Marijuana</name>
    <dbReference type="NCBI Taxonomy" id="3483"/>
    <lineage>
        <taxon>Eukaryota</taxon>
        <taxon>Viridiplantae</taxon>
        <taxon>Streptophyta</taxon>
        <taxon>Embryophyta</taxon>
        <taxon>Tracheophyta</taxon>
        <taxon>Spermatophyta</taxon>
        <taxon>Magnoliopsida</taxon>
        <taxon>eudicotyledons</taxon>
        <taxon>Gunneridae</taxon>
        <taxon>Pentapetalae</taxon>
        <taxon>rosids</taxon>
        <taxon>fabids</taxon>
        <taxon>Rosales</taxon>
        <taxon>Cannabaceae</taxon>
        <taxon>Cannabis</taxon>
    </lineage>
</organism>
<dbReference type="PANTHER" id="PTHR46250:SF15">
    <property type="entry name" value="OS01G0523800 PROTEIN"/>
    <property type="match status" value="1"/>
</dbReference>
<feature type="transmembrane region" description="Helical" evidence="1">
    <location>
        <begin position="103"/>
        <end position="124"/>
    </location>
</feature>
<comment type="caution">
    <text evidence="3">The sequence shown here is derived from an EMBL/GenBank/DDBJ whole genome shotgun (WGS) entry which is preliminary data.</text>
</comment>
<keyword evidence="1" id="KW-0812">Transmembrane</keyword>
<keyword evidence="4" id="KW-1185">Reference proteome</keyword>